<dbReference type="InterPro" id="IPR006119">
    <property type="entry name" value="Resolv_N"/>
</dbReference>
<sequence>MLIGYARVSTLDQDTSMQRDALERAGVHRLFADSSSGVGPRPQLHAALDCLQKGDVLVVWKLDRIARSLHDLLATERRLKGVGAGIRSLTEPLDTSSPFGEFTFQVLGAVAQLERSMIRERVMAGQAAARARGKTWGRKRSIEDEDVEVIVRLWRSGAYLQPELAEMWGVSVACLRDAIHRFEGRGRWLPRSA</sequence>
<dbReference type="PROSITE" id="PS00398">
    <property type="entry name" value="RECOMBINASES_2"/>
    <property type="match status" value="1"/>
</dbReference>
<dbReference type="Pfam" id="PF00239">
    <property type="entry name" value="Resolvase"/>
    <property type="match status" value="1"/>
</dbReference>
<proteinExistence type="predicted"/>
<dbReference type="InterPro" id="IPR036162">
    <property type="entry name" value="Resolvase-like_N_sf"/>
</dbReference>
<evidence type="ECO:0000256" key="1">
    <source>
        <dbReference type="ARBA" id="ARBA00022908"/>
    </source>
</evidence>
<dbReference type="PANTHER" id="PTHR30461:SF2">
    <property type="entry name" value="SERINE RECOMBINASE PINE-RELATED"/>
    <property type="match status" value="1"/>
</dbReference>
<dbReference type="EMBL" id="CP017420">
    <property type="protein sequence ID" value="AOV04915.1"/>
    <property type="molecule type" value="Genomic_DNA"/>
</dbReference>
<feature type="active site" description="O-(5'-phospho-DNA)-serine intermediate" evidence="4">
    <location>
        <position position="9"/>
    </location>
</feature>
<evidence type="ECO:0000256" key="3">
    <source>
        <dbReference type="ARBA" id="ARBA00023172"/>
    </source>
</evidence>
<keyword evidence="1" id="KW-0229">DNA integration</keyword>
<dbReference type="CDD" id="cd03768">
    <property type="entry name" value="SR_ResInv"/>
    <property type="match status" value="1"/>
</dbReference>
<dbReference type="Proteomes" id="UP000095607">
    <property type="component" value="Chromosome"/>
</dbReference>
<dbReference type="SMART" id="SM00857">
    <property type="entry name" value="Resolvase"/>
    <property type="match status" value="1"/>
</dbReference>
<dbReference type="PROSITE" id="PS51736">
    <property type="entry name" value="RECOMBINASES_3"/>
    <property type="match status" value="1"/>
</dbReference>
<dbReference type="PROSITE" id="PS00397">
    <property type="entry name" value="RECOMBINASES_1"/>
    <property type="match status" value="1"/>
</dbReference>
<keyword evidence="7" id="KW-1185">Reference proteome</keyword>
<accession>A0ABN4SMX8</accession>
<dbReference type="SUPFAM" id="SSF53041">
    <property type="entry name" value="Resolvase-like"/>
    <property type="match status" value="1"/>
</dbReference>
<organism evidence="6 7">
    <name type="scientific">Delftia tsuruhatensis</name>
    <dbReference type="NCBI Taxonomy" id="180282"/>
    <lineage>
        <taxon>Bacteria</taxon>
        <taxon>Pseudomonadati</taxon>
        <taxon>Pseudomonadota</taxon>
        <taxon>Betaproteobacteria</taxon>
        <taxon>Burkholderiales</taxon>
        <taxon>Comamonadaceae</taxon>
        <taxon>Delftia</taxon>
    </lineage>
</organism>
<evidence type="ECO:0000313" key="6">
    <source>
        <dbReference type="EMBL" id="AOV04915.1"/>
    </source>
</evidence>
<keyword evidence="2" id="KW-0238">DNA-binding</keyword>
<protein>
    <submittedName>
        <fullName evidence="6">Resolvase</fullName>
    </submittedName>
</protein>
<keyword evidence="3" id="KW-0233">DNA recombination</keyword>
<evidence type="ECO:0000313" key="7">
    <source>
        <dbReference type="Proteomes" id="UP000095607"/>
    </source>
</evidence>
<evidence type="ECO:0000259" key="5">
    <source>
        <dbReference type="PROSITE" id="PS51736"/>
    </source>
</evidence>
<evidence type="ECO:0000256" key="4">
    <source>
        <dbReference type="PROSITE-ProRule" id="PRU10137"/>
    </source>
</evidence>
<evidence type="ECO:0000256" key="2">
    <source>
        <dbReference type="ARBA" id="ARBA00023125"/>
    </source>
</evidence>
<reference evidence="6 7" key="1">
    <citation type="submission" date="2016-09" db="EMBL/GenBank/DDBJ databases">
        <title>Complete genome sequence of Deltia acidovorans CM13 isolated from murine proximal colonic tissue.</title>
        <authorList>
            <person name="Saffarian A."/>
        </authorList>
    </citation>
    <scope>NUCLEOTIDE SEQUENCE [LARGE SCALE GENOMIC DNA]</scope>
    <source>
        <strain evidence="6 7">CM13</strain>
    </source>
</reference>
<name>A0ABN4SMX8_9BURK</name>
<dbReference type="Gene3D" id="3.40.50.1390">
    <property type="entry name" value="Resolvase, N-terminal catalytic domain"/>
    <property type="match status" value="1"/>
</dbReference>
<dbReference type="InterPro" id="IPR050639">
    <property type="entry name" value="SSR_resolvase"/>
</dbReference>
<gene>
    <name evidence="6" type="ORF">BI380_28065</name>
</gene>
<dbReference type="InterPro" id="IPR006118">
    <property type="entry name" value="Recombinase_CS"/>
</dbReference>
<dbReference type="PANTHER" id="PTHR30461">
    <property type="entry name" value="DNA-INVERTASE FROM LAMBDOID PROPHAGE"/>
    <property type="match status" value="1"/>
</dbReference>
<feature type="domain" description="Resolvase/invertase-type recombinase catalytic" evidence="5">
    <location>
        <begin position="1"/>
        <end position="133"/>
    </location>
</feature>